<dbReference type="AlphaFoldDB" id="A0A8I1M9U7"/>
<dbReference type="GO" id="GO:0005524">
    <property type="term" value="F:ATP binding"/>
    <property type="evidence" value="ECO:0007669"/>
    <property type="project" value="UniProtKB-KW"/>
</dbReference>
<evidence type="ECO:0000313" key="10">
    <source>
        <dbReference type="Proteomes" id="UP000664405"/>
    </source>
</evidence>
<dbReference type="InterPro" id="IPR010737">
    <property type="entry name" value="4-carb_acid_sugar_kinase_N"/>
</dbReference>
<organism evidence="9 10">
    <name type="scientific">Thalassospira povalilytica</name>
    <dbReference type="NCBI Taxonomy" id="732237"/>
    <lineage>
        <taxon>Bacteria</taxon>
        <taxon>Pseudomonadati</taxon>
        <taxon>Pseudomonadota</taxon>
        <taxon>Alphaproteobacteria</taxon>
        <taxon>Rhodospirillales</taxon>
        <taxon>Thalassospiraceae</taxon>
        <taxon>Thalassospira</taxon>
    </lineage>
</organism>
<keyword evidence="5" id="KW-0067">ATP-binding</keyword>
<dbReference type="Gene3D" id="3.40.980.20">
    <property type="entry name" value="Four-carbon acid sugar kinase, nucleotide binding domain"/>
    <property type="match status" value="1"/>
</dbReference>
<name>A0A8I1M9U7_9PROT</name>
<dbReference type="Gene3D" id="3.40.50.10840">
    <property type="entry name" value="Putative sugar-binding, N-terminal domain"/>
    <property type="match status" value="1"/>
</dbReference>
<keyword evidence="6" id="KW-0119">Carbohydrate metabolism</keyword>
<dbReference type="RefSeq" id="WP_206927907.1">
    <property type="nucleotide sequence ID" value="NZ_JAEKJW010000003.1"/>
</dbReference>
<evidence type="ECO:0000256" key="6">
    <source>
        <dbReference type="ARBA" id="ARBA00023277"/>
    </source>
</evidence>
<dbReference type="InterPro" id="IPR042213">
    <property type="entry name" value="NBD_C_sf"/>
</dbReference>
<sequence>MSDVRILADDLTGALDAAAPFASPDAPVRLILSDGGMLGAKVTISSESRDLPEDQSRAAVGRAFQLLGDGGDNVNRTGQDRALWFKKVDSVLRGNSILETIEMMRCGAFSTCIFAPAFPEMGRRTRDGMHEVRSGNDWEPASVHDLRQAFADFGVEAQIFSPESPVKGVVIGNAVTQADLDVLVARCRDVPDILWAGSRGLAQALTPQFTSRPQPRLSVIVAGTAHPVTRKQIANAVRHGLGSVANGPVLLDPVPTAKNAEETVAALMEEVPKLSVHPGTGLMVIGGDTLSAILAASGAQSMECFGEVGPGLPVSRILGGQFDGVDIVTKSGGFGDEALIERMLA</sequence>
<dbReference type="Pfam" id="PF17042">
    <property type="entry name" value="NBD_C"/>
    <property type="match status" value="1"/>
</dbReference>
<gene>
    <name evidence="9" type="ORF">JF547_15165</name>
</gene>
<comment type="caution">
    <text evidence="9">The sequence shown here is derived from an EMBL/GenBank/DDBJ whole genome shotgun (WGS) entry which is preliminary data.</text>
</comment>
<dbReference type="InterPro" id="IPR037051">
    <property type="entry name" value="4-carb_acid_sugar_kinase_N_sf"/>
</dbReference>
<evidence type="ECO:0000256" key="2">
    <source>
        <dbReference type="ARBA" id="ARBA00022679"/>
    </source>
</evidence>
<dbReference type="SUPFAM" id="SSF142764">
    <property type="entry name" value="YgbK-like"/>
    <property type="match status" value="1"/>
</dbReference>
<comment type="similarity">
    <text evidence="1">Belongs to the four-carbon acid sugar kinase family.</text>
</comment>
<evidence type="ECO:0000259" key="7">
    <source>
        <dbReference type="Pfam" id="PF07005"/>
    </source>
</evidence>
<keyword evidence="4" id="KW-0418">Kinase</keyword>
<feature type="domain" description="Four-carbon acid sugar kinase N-terminal" evidence="7">
    <location>
        <begin position="6"/>
        <end position="138"/>
    </location>
</feature>
<accession>A0A8I1M9U7</accession>
<evidence type="ECO:0000256" key="5">
    <source>
        <dbReference type="ARBA" id="ARBA00022840"/>
    </source>
</evidence>
<dbReference type="InterPro" id="IPR031475">
    <property type="entry name" value="NBD_C"/>
</dbReference>
<evidence type="ECO:0000256" key="3">
    <source>
        <dbReference type="ARBA" id="ARBA00022741"/>
    </source>
</evidence>
<dbReference type="Proteomes" id="UP000664405">
    <property type="component" value="Unassembled WGS sequence"/>
</dbReference>
<dbReference type="EMBL" id="JAEKJW010000003">
    <property type="protein sequence ID" value="MBN8197806.1"/>
    <property type="molecule type" value="Genomic_DNA"/>
</dbReference>
<evidence type="ECO:0000313" key="9">
    <source>
        <dbReference type="EMBL" id="MBN8197806.1"/>
    </source>
</evidence>
<keyword evidence="2" id="KW-0808">Transferase</keyword>
<dbReference type="Pfam" id="PF07005">
    <property type="entry name" value="SBD_N"/>
    <property type="match status" value="1"/>
</dbReference>
<evidence type="ECO:0000256" key="4">
    <source>
        <dbReference type="ARBA" id="ARBA00022777"/>
    </source>
</evidence>
<feature type="domain" description="Four-carbon acid sugar kinase nucleotide binding" evidence="8">
    <location>
        <begin position="261"/>
        <end position="339"/>
    </location>
</feature>
<evidence type="ECO:0000256" key="1">
    <source>
        <dbReference type="ARBA" id="ARBA00005715"/>
    </source>
</evidence>
<proteinExistence type="inferred from homology"/>
<protein>
    <recommendedName>
        <fullName evidence="11">Hrp-dependent type III effector protein</fullName>
    </recommendedName>
</protein>
<keyword evidence="3" id="KW-0547">Nucleotide-binding</keyword>
<evidence type="ECO:0008006" key="11">
    <source>
        <dbReference type="Google" id="ProtNLM"/>
    </source>
</evidence>
<evidence type="ECO:0000259" key="8">
    <source>
        <dbReference type="Pfam" id="PF17042"/>
    </source>
</evidence>
<dbReference type="GO" id="GO:0016301">
    <property type="term" value="F:kinase activity"/>
    <property type="evidence" value="ECO:0007669"/>
    <property type="project" value="UniProtKB-KW"/>
</dbReference>
<reference evidence="9" key="1">
    <citation type="submission" date="2020-12" db="EMBL/GenBank/DDBJ databases">
        <title>Oil enriched cultivation method for isolating marine PHA-producing bacteria.</title>
        <authorList>
            <person name="Zheng W."/>
            <person name="Yu S."/>
            <person name="Huang Y."/>
        </authorList>
    </citation>
    <scope>NUCLEOTIDE SEQUENCE</scope>
    <source>
        <strain evidence="9">SY-2-3</strain>
    </source>
</reference>